<dbReference type="Pfam" id="PF00063">
    <property type="entry name" value="Myosin_head"/>
    <property type="match status" value="2"/>
</dbReference>
<dbReference type="GO" id="GO:0005524">
    <property type="term" value="F:ATP binding"/>
    <property type="evidence" value="ECO:0007669"/>
    <property type="project" value="UniProtKB-KW"/>
</dbReference>
<dbReference type="InterPro" id="IPR027417">
    <property type="entry name" value="P-loop_NTPase"/>
</dbReference>
<evidence type="ECO:0000259" key="7">
    <source>
        <dbReference type="PROSITE" id="PS51456"/>
    </source>
</evidence>
<evidence type="ECO:0000256" key="1">
    <source>
        <dbReference type="ARBA" id="ARBA00022741"/>
    </source>
</evidence>
<keyword evidence="1" id="KW-0547">Nucleotide-binding</keyword>
<sequence>MKISINFEEFRLFKSFVTIGMRRRRMENDPSCISGDWNKDMVVTIIKICFSMPKMQEPKNERPTSLYFVPEENLIACDDLTALPYLYDETVLECITARYFTNTIYTWAGPILVAVNPFKSINGLYSDQKISKVFTLLKEGHDHQDPHVFTVAGLAHKRLTSEIGLVNQAILVSGEIEDDSSCITDTSVLHRPEDIKNKILASNPILEAFGNAATLRNHNSSRFGKLIRLQYSQNVLKGASLDTYLLEKTRVTSQPSQERNFHIFYQLLSGIINGYVEGIEVDEEISFNIMPGLDNRDFKQDLLYFKETQKAFRKIGIPNNIEKDIYRVVAAIMFLGNISFQPSSDSESWTFSTNEVSQKSLARACHLLRVTKETLQNTFTKKKISILDIYGFEAFDENSLEQLCINYTNERLHHEFTRRYIASEHKVLIEEGFMDIPFECQLKRVLNEDDACLRVCNALQNTGVVTPAVSRRNSGFLIKHYAGNVSYKSSGLLHKNKDDLPLDVISVLTESSCEFISSFSTRSRKEEIERNEKSRKEVCAEDNYVIEIQKFSRFTDKYFRLL</sequence>
<dbReference type="InterPro" id="IPR001609">
    <property type="entry name" value="Myosin_head_motor_dom-like"/>
</dbReference>
<dbReference type="Proteomes" id="UP000326759">
    <property type="component" value="Unassembled WGS sequence"/>
</dbReference>
<evidence type="ECO:0000256" key="2">
    <source>
        <dbReference type="ARBA" id="ARBA00022840"/>
    </source>
</evidence>
<dbReference type="GO" id="GO:0005737">
    <property type="term" value="C:cytoplasm"/>
    <property type="evidence" value="ECO:0007669"/>
    <property type="project" value="TreeGrafter"/>
</dbReference>
<dbReference type="EMBL" id="SEYY01024896">
    <property type="protein sequence ID" value="KAB7493811.1"/>
    <property type="molecule type" value="Genomic_DNA"/>
</dbReference>
<keyword evidence="5 6" id="KW-0009">Actin-binding</keyword>
<dbReference type="AlphaFoldDB" id="A0A5N5SHY7"/>
<dbReference type="OrthoDB" id="6108017at2759"/>
<dbReference type="GO" id="GO:0016459">
    <property type="term" value="C:myosin complex"/>
    <property type="evidence" value="ECO:0007669"/>
    <property type="project" value="UniProtKB-KW"/>
</dbReference>
<evidence type="ECO:0000313" key="9">
    <source>
        <dbReference type="Proteomes" id="UP000326759"/>
    </source>
</evidence>
<comment type="similarity">
    <text evidence="6">Belongs to the TRAFAC class myosin-kinesin ATPase superfamily. Myosin family.</text>
</comment>
<dbReference type="GO" id="GO:0016020">
    <property type="term" value="C:membrane"/>
    <property type="evidence" value="ECO:0007669"/>
    <property type="project" value="TreeGrafter"/>
</dbReference>
<dbReference type="GO" id="GO:0007015">
    <property type="term" value="P:actin filament organization"/>
    <property type="evidence" value="ECO:0007669"/>
    <property type="project" value="TreeGrafter"/>
</dbReference>
<accession>A0A5N5SHY7</accession>
<gene>
    <name evidence="8" type="ORF">Anas_12642</name>
</gene>
<evidence type="ECO:0000256" key="4">
    <source>
        <dbReference type="ARBA" id="ARBA00023175"/>
    </source>
</evidence>
<proteinExistence type="inferred from homology"/>
<evidence type="ECO:0000313" key="8">
    <source>
        <dbReference type="EMBL" id="KAB7493811.1"/>
    </source>
</evidence>
<dbReference type="InterPro" id="IPR036961">
    <property type="entry name" value="Kinesin_motor_dom_sf"/>
</dbReference>
<dbReference type="CDD" id="cd00124">
    <property type="entry name" value="MYSc"/>
    <property type="match status" value="1"/>
</dbReference>
<reference evidence="8 9" key="1">
    <citation type="journal article" date="2019" name="PLoS Biol.">
        <title>Sex chromosomes control vertical transmission of feminizing Wolbachia symbionts in an isopod.</title>
        <authorList>
            <person name="Becking T."/>
            <person name="Chebbi M.A."/>
            <person name="Giraud I."/>
            <person name="Moumen B."/>
            <person name="Laverre T."/>
            <person name="Caubet Y."/>
            <person name="Peccoud J."/>
            <person name="Gilbert C."/>
            <person name="Cordaux R."/>
        </authorList>
    </citation>
    <scope>NUCLEOTIDE SEQUENCE [LARGE SCALE GENOMIC DNA]</scope>
    <source>
        <strain evidence="8">ANa2</strain>
        <tissue evidence="8">Whole body excluding digestive tract and cuticle</tissue>
    </source>
</reference>
<comment type="caution">
    <text evidence="6">Lacks conserved residue(s) required for the propagation of feature annotation.</text>
</comment>
<evidence type="ECO:0000256" key="6">
    <source>
        <dbReference type="PROSITE-ProRule" id="PRU00782"/>
    </source>
</evidence>
<dbReference type="SUPFAM" id="SSF52540">
    <property type="entry name" value="P-loop containing nucleoside triphosphate hydrolases"/>
    <property type="match status" value="1"/>
</dbReference>
<keyword evidence="2" id="KW-0067">ATP-binding</keyword>
<dbReference type="Gene3D" id="3.40.850.10">
    <property type="entry name" value="Kinesin motor domain"/>
    <property type="match status" value="1"/>
</dbReference>
<dbReference type="GO" id="GO:0051015">
    <property type="term" value="F:actin filament binding"/>
    <property type="evidence" value="ECO:0007669"/>
    <property type="project" value="TreeGrafter"/>
</dbReference>
<comment type="caution">
    <text evidence="8">The sequence shown here is derived from an EMBL/GenBank/DDBJ whole genome shotgun (WGS) entry which is preliminary data.</text>
</comment>
<feature type="domain" description="Myosin motor" evidence="7">
    <location>
        <begin position="75"/>
        <end position="562"/>
    </location>
</feature>
<dbReference type="SMART" id="SM00242">
    <property type="entry name" value="MYSc"/>
    <property type="match status" value="1"/>
</dbReference>
<keyword evidence="4" id="KW-0505">Motor protein</keyword>
<name>A0A5N5SHY7_9CRUS</name>
<dbReference type="Gene3D" id="1.20.120.720">
    <property type="entry name" value="Myosin VI head, motor domain, U50 subdomain"/>
    <property type="match status" value="1"/>
</dbReference>
<organism evidence="8 9">
    <name type="scientific">Armadillidium nasatum</name>
    <dbReference type="NCBI Taxonomy" id="96803"/>
    <lineage>
        <taxon>Eukaryota</taxon>
        <taxon>Metazoa</taxon>
        <taxon>Ecdysozoa</taxon>
        <taxon>Arthropoda</taxon>
        <taxon>Crustacea</taxon>
        <taxon>Multicrustacea</taxon>
        <taxon>Malacostraca</taxon>
        <taxon>Eumalacostraca</taxon>
        <taxon>Peracarida</taxon>
        <taxon>Isopoda</taxon>
        <taxon>Oniscidea</taxon>
        <taxon>Crinocheta</taxon>
        <taxon>Armadillidiidae</taxon>
        <taxon>Armadillidium</taxon>
    </lineage>
</organism>
<evidence type="ECO:0000256" key="5">
    <source>
        <dbReference type="ARBA" id="ARBA00023203"/>
    </source>
</evidence>
<dbReference type="PROSITE" id="PS51456">
    <property type="entry name" value="MYOSIN_MOTOR"/>
    <property type="match status" value="1"/>
</dbReference>
<protein>
    <submittedName>
        <fullName evidence="8">Unconventional myosin-XIX</fullName>
    </submittedName>
</protein>
<evidence type="ECO:0000256" key="3">
    <source>
        <dbReference type="ARBA" id="ARBA00023123"/>
    </source>
</evidence>
<dbReference type="Gene3D" id="1.20.58.530">
    <property type="match status" value="1"/>
</dbReference>
<keyword evidence="3 6" id="KW-0518">Myosin</keyword>
<dbReference type="PRINTS" id="PR00193">
    <property type="entry name" value="MYOSINHEAVY"/>
</dbReference>
<dbReference type="PANTHER" id="PTHR13140">
    <property type="entry name" value="MYOSIN"/>
    <property type="match status" value="1"/>
</dbReference>
<dbReference type="PANTHER" id="PTHR13140:SF289">
    <property type="entry name" value="UNCONVENTIONAL MYOSIN-XIX"/>
    <property type="match status" value="1"/>
</dbReference>
<dbReference type="GO" id="GO:0000146">
    <property type="term" value="F:microfilament motor activity"/>
    <property type="evidence" value="ECO:0007669"/>
    <property type="project" value="TreeGrafter"/>
</dbReference>
<keyword evidence="9" id="KW-1185">Reference proteome</keyword>